<accession>A0AA39VHC4</accession>
<comment type="caution">
    <text evidence="2">The sequence shown here is derived from an EMBL/GenBank/DDBJ whole genome shotgun (WGS) entry which is preliminary data.</text>
</comment>
<dbReference type="AlphaFoldDB" id="A0AA39VHC4"/>
<organism evidence="2 3">
    <name type="scientific">Acer saccharum</name>
    <name type="common">Sugar maple</name>
    <dbReference type="NCBI Taxonomy" id="4024"/>
    <lineage>
        <taxon>Eukaryota</taxon>
        <taxon>Viridiplantae</taxon>
        <taxon>Streptophyta</taxon>
        <taxon>Embryophyta</taxon>
        <taxon>Tracheophyta</taxon>
        <taxon>Spermatophyta</taxon>
        <taxon>Magnoliopsida</taxon>
        <taxon>eudicotyledons</taxon>
        <taxon>Gunneridae</taxon>
        <taxon>Pentapetalae</taxon>
        <taxon>rosids</taxon>
        <taxon>malvids</taxon>
        <taxon>Sapindales</taxon>
        <taxon>Sapindaceae</taxon>
        <taxon>Hippocastanoideae</taxon>
        <taxon>Acereae</taxon>
        <taxon>Acer</taxon>
    </lineage>
</organism>
<keyword evidence="3" id="KW-1185">Reference proteome</keyword>
<dbReference type="InterPro" id="IPR008906">
    <property type="entry name" value="HATC_C_dom"/>
</dbReference>
<dbReference type="GO" id="GO:0046983">
    <property type="term" value="F:protein dimerization activity"/>
    <property type="evidence" value="ECO:0007669"/>
    <property type="project" value="InterPro"/>
</dbReference>
<dbReference type="Proteomes" id="UP001168877">
    <property type="component" value="Unassembled WGS sequence"/>
</dbReference>
<dbReference type="InterPro" id="IPR012337">
    <property type="entry name" value="RNaseH-like_sf"/>
</dbReference>
<reference evidence="2" key="2">
    <citation type="submission" date="2023-06" db="EMBL/GenBank/DDBJ databases">
        <authorList>
            <person name="Swenson N.G."/>
            <person name="Wegrzyn J.L."/>
            <person name="Mcevoy S.L."/>
        </authorList>
    </citation>
    <scope>NUCLEOTIDE SEQUENCE</scope>
    <source>
        <strain evidence="2">NS2018</strain>
        <tissue evidence="2">Leaf</tissue>
    </source>
</reference>
<dbReference type="SUPFAM" id="SSF53098">
    <property type="entry name" value="Ribonuclease H-like"/>
    <property type="match status" value="1"/>
</dbReference>
<sequence>MLLNSCGIVGYQTVGSLPASGSIPSQPKACATNCGKGAKLTKKQWITASLLSPSFKISLRVLNTYVLRYSCLMLSSATVKMLLSRMDSGEYLLDQRQKNWTDELKNENELWIGDSSGYDQVAADHMGSEKEEVMFASIPGEIVMLQQEEEANGLTDNGIEKENNKCKELVGKVCEMVVEEKLISDDSYIGPCLTSPEVGQHTDFKVLETHVISPSFEPTPSSGPAITSVKLGPPINNISYVKPVNGMEDSAGEVLASVNPKLSSPIASESCESPSREEDVAEIDEAIHSTEFWTRCKKVVQVLRSLFRYLEFIDDYVSTFGYLYEASNRTEEAIKQLCDSDDQTNCEMIFKPFKDWKRRAIKPVHAAAAFLNPAYFCSENFTEDTDEMQEGLQHLKLLVPPEEREALSEQLKLYSERMHDSFFITAMKMLNTINPRTWWESYGDCCPILRKLAVRILSQPCSTPLFPKLVNFQLDDEDDEVRMNTILMENFKPQNSEPIHLTSEDPDYAYEDVLHLLDEGYDDDEVV</sequence>
<dbReference type="Pfam" id="PF05699">
    <property type="entry name" value="Dimer_Tnp_hAT"/>
    <property type="match status" value="1"/>
</dbReference>
<name>A0AA39VHC4_ACESA</name>
<proteinExistence type="predicted"/>
<dbReference type="PANTHER" id="PTHR32166:SF115">
    <property type="entry name" value="DUF659 DOMAIN-CONTAINING PROTEIN"/>
    <property type="match status" value="1"/>
</dbReference>
<dbReference type="PANTHER" id="PTHR32166">
    <property type="entry name" value="OSJNBA0013A04.12 PROTEIN"/>
    <property type="match status" value="1"/>
</dbReference>
<reference evidence="2" key="1">
    <citation type="journal article" date="2022" name="Plant J.">
        <title>Strategies of tolerance reflected in two North American maple genomes.</title>
        <authorList>
            <person name="McEvoy S.L."/>
            <person name="Sezen U.U."/>
            <person name="Trouern-Trend A."/>
            <person name="McMahon S.M."/>
            <person name="Schaberg P.G."/>
            <person name="Yang J."/>
            <person name="Wegrzyn J.L."/>
            <person name="Swenson N.G."/>
        </authorList>
    </citation>
    <scope>NUCLEOTIDE SEQUENCE</scope>
    <source>
        <strain evidence="2">NS2018</strain>
    </source>
</reference>
<evidence type="ECO:0000313" key="3">
    <source>
        <dbReference type="Proteomes" id="UP001168877"/>
    </source>
</evidence>
<feature type="domain" description="HAT C-terminal dimerisation" evidence="1">
    <location>
        <begin position="430"/>
        <end position="463"/>
    </location>
</feature>
<protein>
    <recommendedName>
        <fullName evidence="1">HAT C-terminal dimerisation domain-containing protein</fullName>
    </recommendedName>
</protein>
<gene>
    <name evidence="2" type="ORF">LWI29_000496</name>
</gene>
<evidence type="ECO:0000313" key="2">
    <source>
        <dbReference type="EMBL" id="KAK0580302.1"/>
    </source>
</evidence>
<dbReference type="EMBL" id="JAUESC010000384">
    <property type="protein sequence ID" value="KAK0580302.1"/>
    <property type="molecule type" value="Genomic_DNA"/>
</dbReference>
<evidence type="ECO:0000259" key="1">
    <source>
        <dbReference type="Pfam" id="PF05699"/>
    </source>
</evidence>